<evidence type="ECO:0000256" key="1">
    <source>
        <dbReference type="SAM" id="Phobius"/>
    </source>
</evidence>
<feature type="transmembrane region" description="Helical" evidence="1">
    <location>
        <begin position="460"/>
        <end position="483"/>
    </location>
</feature>
<feature type="transmembrane region" description="Helical" evidence="1">
    <location>
        <begin position="904"/>
        <end position="929"/>
    </location>
</feature>
<dbReference type="Gene3D" id="1.20.1640.10">
    <property type="entry name" value="Multidrug efflux transporter AcrB transmembrane domain"/>
    <property type="match status" value="2"/>
</dbReference>
<evidence type="ECO:0000313" key="2">
    <source>
        <dbReference type="EMBL" id="OEH92174.1"/>
    </source>
</evidence>
<gene>
    <name evidence="2" type="ORF">BFG57_02575</name>
</gene>
<dbReference type="Proteomes" id="UP000095209">
    <property type="component" value="Unassembled WGS sequence"/>
</dbReference>
<sequence>MKLVNVSVKRPVGVIMIVLSIIALGFISLRDLAVDLYPDVDFPIAVVATSYPGAAPEEVEKLLSKPIESAVSTIEGVDTIQSRSQPSSSLVVLQFTSGTDLDNAMIEVREKVDQVKGALPSDANDPSVLRFDPQQIPVMYLGLTGDKSEVLQKIAENDVQPYLERAEGVASVTVEGGKTREIQVEVDQAKLAQYGLTSAQVVQALGSENVSSSAGVISKGSQELQIRIEGEFESVDDIRNTLIPLQRGGDIKVRDVATVSDTFQDVNTISKVNGEDSVVLSALKQSDGNTIEVADALLKAMDKVNKELPEGVELSVVFDTSTFIRDSIKSVTNNMFIGGMLAIGVLFLFLRSFRATVIIGISIPIAIVSTFILMYFTGETVNILTMGGLALGIGMMVDSSIVILENVFRYRQNGASVKEAAIKGASELASAVVASTTTSLVVFLPIVYVQGLASDLFTPMALTVSFSLIASLVVSLTLIPMLASKLLNKPIIVESEQKGWYVRLFSKVTNVYRRMLNWVLGHRKTTILVTILAIVGSFVLAPQIGTEFIPASDQGQVQINLETPSGSKIETTEAVANRITKEMEPYRDIIETSYLSIATDVNTGLSGSANTGSFQILLISPDEREMTTEQFVNEMKERTGDIPGAEIVVSEMEAGLGTGAPISISISGPEQEVLTEISEQIVWLISDIEGVENPESSASEGRPEIQIDVNREVAAQFGLSYQEIMSQVELAFNGRIATFYREEGDEFDVRVMLPEDERSSISDLEQLTIRSQTGILVPLATVAELKQIEGPAQISRENQERQVQVTSSIKGRDLGSVTADINTVLATMNFPEGYDYKFGGQSEDMAESFQDLALALIFSIFLVYTVMAVQFESFVYPFIIMFAMPTMLVGILVGLFITGQPFSIPAFIGIIMLAGIVVNNAIVLVDYINILREQGYDRIEAILKAGPTRVRPILMTTLTTVLGMVPLALGFGEGGEAQVPMAVVVIFGLSTSTLFTLLLIPVMYTYVDDVSRWSKRLFGKIRNKFKRKKNKTVTE</sequence>
<feature type="transmembrane region" description="Helical" evidence="1">
    <location>
        <begin position="525"/>
        <end position="544"/>
    </location>
</feature>
<dbReference type="Gene3D" id="3.30.70.1430">
    <property type="entry name" value="Multidrug efflux transporter AcrB pore domain"/>
    <property type="match status" value="2"/>
</dbReference>
<dbReference type="Pfam" id="PF00873">
    <property type="entry name" value="ACR_tran"/>
    <property type="match status" value="1"/>
</dbReference>
<dbReference type="PANTHER" id="PTHR32063">
    <property type="match status" value="1"/>
</dbReference>
<dbReference type="InterPro" id="IPR027463">
    <property type="entry name" value="AcrB_DN_DC_subdom"/>
</dbReference>
<dbReference type="Gene3D" id="3.30.2090.10">
    <property type="entry name" value="Multidrug efflux transporter AcrB TolC docking domain, DN and DC subdomains"/>
    <property type="match status" value="2"/>
</dbReference>
<keyword evidence="3" id="KW-1185">Reference proteome</keyword>
<dbReference type="STRING" id="1305675.BFG57_02575"/>
<organism evidence="2 3">
    <name type="scientific">Bacillus solimangrovi</name>
    <dbReference type="NCBI Taxonomy" id="1305675"/>
    <lineage>
        <taxon>Bacteria</taxon>
        <taxon>Bacillati</taxon>
        <taxon>Bacillota</taxon>
        <taxon>Bacilli</taxon>
        <taxon>Bacillales</taxon>
        <taxon>Bacillaceae</taxon>
        <taxon>Bacillus</taxon>
    </lineage>
</organism>
<feature type="transmembrane region" description="Helical" evidence="1">
    <location>
        <begin position="357"/>
        <end position="377"/>
    </location>
</feature>
<feature type="transmembrane region" description="Helical" evidence="1">
    <location>
        <begin position="878"/>
        <end position="898"/>
    </location>
</feature>
<dbReference type="Gene3D" id="3.30.70.1320">
    <property type="entry name" value="Multidrug efflux transporter AcrB pore domain like"/>
    <property type="match status" value="1"/>
</dbReference>
<dbReference type="InterPro" id="IPR001036">
    <property type="entry name" value="Acrflvin-R"/>
</dbReference>
<dbReference type="EMBL" id="MJEH01000033">
    <property type="protein sequence ID" value="OEH92174.1"/>
    <property type="molecule type" value="Genomic_DNA"/>
</dbReference>
<dbReference type="AlphaFoldDB" id="A0A1E5LDL8"/>
<dbReference type="OrthoDB" id="9757876at2"/>
<comment type="caution">
    <text evidence="2">The sequence shown here is derived from an EMBL/GenBank/DDBJ whole genome shotgun (WGS) entry which is preliminary data.</text>
</comment>
<feature type="transmembrane region" description="Helical" evidence="1">
    <location>
        <begin position="428"/>
        <end position="448"/>
    </location>
</feature>
<dbReference type="GO" id="GO:0005886">
    <property type="term" value="C:plasma membrane"/>
    <property type="evidence" value="ECO:0007669"/>
    <property type="project" value="TreeGrafter"/>
</dbReference>
<dbReference type="SUPFAM" id="SSF82714">
    <property type="entry name" value="Multidrug efflux transporter AcrB TolC docking domain, DN and DC subdomains"/>
    <property type="match status" value="2"/>
</dbReference>
<feature type="transmembrane region" description="Helical" evidence="1">
    <location>
        <begin position="981"/>
        <end position="1007"/>
    </location>
</feature>
<dbReference type="PANTHER" id="PTHR32063:SF0">
    <property type="entry name" value="SWARMING MOTILITY PROTEIN SWRC"/>
    <property type="match status" value="1"/>
</dbReference>
<dbReference type="PRINTS" id="PR00702">
    <property type="entry name" value="ACRIFLAVINRP"/>
</dbReference>
<keyword evidence="1" id="KW-1133">Transmembrane helix</keyword>
<keyword evidence="1" id="KW-0812">Transmembrane</keyword>
<evidence type="ECO:0000313" key="3">
    <source>
        <dbReference type="Proteomes" id="UP000095209"/>
    </source>
</evidence>
<dbReference type="GO" id="GO:0042910">
    <property type="term" value="F:xenobiotic transmembrane transporter activity"/>
    <property type="evidence" value="ECO:0007669"/>
    <property type="project" value="TreeGrafter"/>
</dbReference>
<feature type="transmembrane region" description="Helical" evidence="1">
    <location>
        <begin position="12"/>
        <end position="29"/>
    </location>
</feature>
<dbReference type="SUPFAM" id="SSF82866">
    <property type="entry name" value="Multidrug efflux transporter AcrB transmembrane domain"/>
    <property type="match status" value="2"/>
</dbReference>
<dbReference type="Gene3D" id="3.30.70.1440">
    <property type="entry name" value="Multidrug efflux transporter AcrB pore domain"/>
    <property type="match status" value="1"/>
</dbReference>
<proteinExistence type="predicted"/>
<name>A0A1E5LDL8_9BACI</name>
<feature type="transmembrane region" description="Helical" evidence="1">
    <location>
        <begin position="852"/>
        <end position="871"/>
    </location>
</feature>
<dbReference type="RefSeq" id="WP_069717715.1">
    <property type="nucleotide sequence ID" value="NZ_MJEH01000033.1"/>
</dbReference>
<dbReference type="SUPFAM" id="SSF82693">
    <property type="entry name" value="Multidrug efflux transporter AcrB pore domain, PN1, PN2, PC1 and PC2 subdomains"/>
    <property type="match status" value="3"/>
</dbReference>
<protein>
    <submittedName>
        <fullName evidence="2">Acriflavin resistance protein</fullName>
    </submittedName>
</protein>
<accession>A0A1E5LDL8</accession>
<keyword evidence="1" id="KW-0472">Membrane</keyword>
<reference evidence="2 3" key="1">
    <citation type="submission" date="2016-08" db="EMBL/GenBank/DDBJ databases">
        <title>Genome of Bacillus solimangrovi GH2-4.</title>
        <authorList>
            <person name="Lim S."/>
            <person name="Kim B.-C."/>
        </authorList>
    </citation>
    <scope>NUCLEOTIDE SEQUENCE [LARGE SCALE GENOMIC DNA]</scope>
    <source>
        <strain evidence="2 3">GH2-4</strain>
    </source>
</reference>
<feature type="transmembrane region" description="Helical" evidence="1">
    <location>
        <begin position="950"/>
        <end position="969"/>
    </location>
</feature>
<feature type="transmembrane region" description="Helical" evidence="1">
    <location>
        <begin position="383"/>
        <end position="408"/>
    </location>
</feature>
<feature type="transmembrane region" description="Helical" evidence="1">
    <location>
        <begin position="331"/>
        <end position="350"/>
    </location>
</feature>